<dbReference type="AlphaFoldDB" id="A0A1W1CJA0"/>
<evidence type="ECO:0000259" key="2">
    <source>
        <dbReference type="Pfam" id="PF03190"/>
    </source>
</evidence>
<accession>A0A1W1CJA0</accession>
<dbReference type="PANTHER" id="PTHR15337">
    <property type="entry name" value="ANTERIOR GRADIENT PROTEIN-RELATED"/>
    <property type="match status" value="1"/>
</dbReference>
<evidence type="ECO:0000313" key="3">
    <source>
        <dbReference type="EMBL" id="SFV65938.1"/>
    </source>
</evidence>
<proteinExistence type="predicted"/>
<dbReference type="Gene3D" id="3.40.30.10">
    <property type="entry name" value="Glutaredoxin"/>
    <property type="match status" value="1"/>
</dbReference>
<organism evidence="3">
    <name type="scientific">hydrothermal vent metagenome</name>
    <dbReference type="NCBI Taxonomy" id="652676"/>
    <lineage>
        <taxon>unclassified sequences</taxon>
        <taxon>metagenomes</taxon>
        <taxon>ecological metagenomes</taxon>
    </lineage>
</organism>
<sequence length="133" mass="15424">MKNLLFIILLATSLFSANLDWPSDYDQALVDAKKQDKLIYLFITSDNCKWCKKFANTTLQNEGIKKRLHSEFIAIHMSRDEHSIPKQFETAPVPRHYFTDAEGNILYSSLGHRGLPCFNAFMDNAQEEFDFNK</sequence>
<dbReference type="InterPro" id="IPR036249">
    <property type="entry name" value="Thioredoxin-like_sf"/>
</dbReference>
<name>A0A1W1CJA0_9ZZZZ</name>
<evidence type="ECO:0000256" key="1">
    <source>
        <dbReference type="ARBA" id="ARBA00022729"/>
    </source>
</evidence>
<dbReference type="InterPro" id="IPR004879">
    <property type="entry name" value="Ssp411-like_TRX"/>
</dbReference>
<protein>
    <recommendedName>
        <fullName evidence="2">Spermatogenesis-associated protein 20-like TRX domain-containing protein</fullName>
    </recommendedName>
</protein>
<dbReference type="SUPFAM" id="SSF52833">
    <property type="entry name" value="Thioredoxin-like"/>
    <property type="match status" value="1"/>
</dbReference>
<dbReference type="Pfam" id="PF03190">
    <property type="entry name" value="Thioredox_DsbH"/>
    <property type="match status" value="1"/>
</dbReference>
<dbReference type="InterPro" id="IPR051099">
    <property type="entry name" value="AGR/TXD"/>
</dbReference>
<dbReference type="EMBL" id="FPHF01000089">
    <property type="protein sequence ID" value="SFV65938.1"/>
    <property type="molecule type" value="Genomic_DNA"/>
</dbReference>
<feature type="domain" description="Spermatogenesis-associated protein 20-like TRX" evidence="2">
    <location>
        <begin position="18"/>
        <end position="82"/>
    </location>
</feature>
<reference evidence="3" key="1">
    <citation type="submission" date="2016-10" db="EMBL/GenBank/DDBJ databases">
        <authorList>
            <person name="de Groot N.N."/>
        </authorList>
    </citation>
    <scope>NUCLEOTIDE SEQUENCE</scope>
</reference>
<gene>
    <name evidence="3" type="ORF">MNB_SM-4-1041</name>
</gene>
<dbReference type="PANTHER" id="PTHR15337:SF11">
    <property type="entry name" value="THIOREDOXIN DOMAIN-CONTAINING PROTEIN"/>
    <property type="match status" value="1"/>
</dbReference>
<keyword evidence="1" id="KW-0732">Signal</keyword>